<feature type="transmembrane region" description="Helical" evidence="13">
    <location>
        <begin position="354"/>
        <end position="373"/>
    </location>
</feature>
<dbReference type="AlphaFoldDB" id="A0AAW4VZX0"/>
<evidence type="ECO:0000256" key="2">
    <source>
        <dbReference type="ARBA" id="ARBA00004651"/>
    </source>
</evidence>
<comment type="function">
    <text evidence="1">Multidrug efflux pump.</text>
</comment>
<name>A0AAW4VZX0_9FIRM</name>
<evidence type="ECO:0000256" key="12">
    <source>
        <dbReference type="ARBA" id="ARBA00031636"/>
    </source>
</evidence>
<keyword evidence="9 13" id="KW-1133">Transmembrane helix</keyword>
<evidence type="ECO:0000256" key="5">
    <source>
        <dbReference type="ARBA" id="ARBA00022448"/>
    </source>
</evidence>
<dbReference type="GO" id="GO:0015297">
    <property type="term" value="F:antiporter activity"/>
    <property type="evidence" value="ECO:0007669"/>
    <property type="project" value="UniProtKB-KW"/>
</dbReference>
<evidence type="ECO:0000313" key="15">
    <source>
        <dbReference type="Proteomes" id="UP001298753"/>
    </source>
</evidence>
<sequence length="460" mass="49338">MIRGVFFTSKELFPNAALKKLILPLVIEQVLAITVGLADTMMVSSVGEAAVSGVSLVDMLNVLIINIFSALATGGAVVVAQLLGARKNDRACDASKQLYLVVTVIALIISTLVMLFRAPLLRLLFGTIEDDVMQSALTYLTVSVFSYPVLAIYNAGAALFRAQGNSRISMLIAGLINIVNLIGNSLFIFVFKWGVGGAALSSVLSRGTAAVAITILLLNPEHTVSLRRGQRFRPDKELIRRILQIGVPNGLENSLFQLGRVLVVSMISLFGTTQITANALANNLDAVAVIPGQAMSLAMITVIGQCIGSGDEPQTRRMAKKLMVITYAVTASTCLVTIACTPLILKIYSVSAEALALGMTLIMIHNGCAIFLWPTSFAMPNILRAANDVRYPMVCSIISMLGLRLVAGYILAVHFGMGAIGIWIAMIGDWLCRSICFFLRLKSGKWLRYAPGLRVAAGQK</sequence>
<dbReference type="GO" id="GO:0005886">
    <property type="term" value="C:plasma membrane"/>
    <property type="evidence" value="ECO:0007669"/>
    <property type="project" value="UniProtKB-SubCell"/>
</dbReference>
<keyword evidence="7" id="KW-1003">Cell membrane</keyword>
<dbReference type="GO" id="GO:0006811">
    <property type="term" value="P:monoatomic ion transport"/>
    <property type="evidence" value="ECO:0007669"/>
    <property type="project" value="UniProtKB-KW"/>
</dbReference>
<gene>
    <name evidence="14" type="ORF">LKD22_05345</name>
</gene>
<evidence type="ECO:0000256" key="9">
    <source>
        <dbReference type="ARBA" id="ARBA00022989"/>
    </source>
</evidence>
<evidence type="ECO:0000256" key="11">
    <source>
        <dbReference type="ARBA" id="ARBA00023136"/>
    </source>
</evidence>
<dbReference type="NCBIfam" id="TIGR00797">
    <property type="entry name" value="matE"/>
    <property type="match status" value="1"/>
</dbReference>
<dbReference type="GO" id="GO:0042910">
    <property type="term" value="F:xenobiotic transmembrane transporter activity"/>
    <property type="evidence" value="ECO:0007669"/>
    <property type="project" value="InterPro"/>
</dbReference>
<evidence type="ECO:0000256" key="10">
    <source>
        <dbReference type="ARBA" id="ARBA00023065"/>
    </source>
</evidence>
<comment type="subcellular location">
    <subcellularLocation>
        <location evidence="2">Cell membrane</location>
        <topology evidence="2">Multi-pass membrane protein</topology>
    </subcellularLocation>
</comment>
<dbReference type="PANTHER" id="PTHR43298">
    <property type="entry name" value="MULTIDRUG RESISTANCE PROTEIN NORM-RELATED"/>
    <property type="match status" value="1"/>
</dbReference>
<dbReference type="InterPro" id="IPR002528">
    <property type="entry name" value="MATE_fam"/>
</dbReference>
<feature type="transmembrane region" description="Helical" evidence="13">
    <location>
        <begin position="197"/>
        <end position="218"/>
    </location>
</feature>
<evidence type="ECO:0000256" key="3">
    <source>
        <dbReference type="ARBA" id="ARBA00010199"/>
    </source>
</evidence>
<accession>A0AAW4VZX0</accession>
<dbReference type="Pfam" id="PF01554">
    <property type="entry name" value="MatE"/>
    <property type="match status" value="2"/>
</dbReference>
<evidence type="ECO:0000256" key="4">
    <source>
        <dbReference type="ARBA" id="ARBA00020268"/>
    </source>
</evidence>
<comment type="caution">
    <text evidence="14">The sequence shown here is derived from an EMBL/GenBank/DDBJ whole genome shotgun (WGS) entry which is preliminary data.</text>
</comment>
<feature type="transmembrane region" description="Helical" evidence="13">
    <location>
        <begin position="21"/>
        <end position="43"/>
    </location>
</feature>
<protein>
    <recommendedName>
        <fullName evidence="4">Probable multidrug resistance protein NorM</fullName>
    </recommendedName>
    <alternativeName>
        <fullName evidence="12">Multidrug-efflux transporter</fullName>
    </alternativeName>
</protein>
<feature type="transmembrane region" description="Helical" evidence="13">
    <location>
        <begin position="63"/>
        <end position="85"/>
    </location>
</feature>
<feature type="transmembrane region" description="Helical" evidence="13">
    <location>
        <begin position="97"/>
        <end position="116"/>
    </location>
</feature>
<evidence type="ECO:0000256" key="13">
    <source>
        <dbReference type="SAM" id="Phobius"/>
    </source>
</evidence>
<dbReference type="PIRSF" id="PIRSF006603">
    <property type="entry name" value="DinF"/>
    <property type="match status" value="1"/>
</dbReference>
<dbReference type="EMBL" id="JAJEPX010000011">
    <property type="protein sequence ID" value="MCC2176551.1"/>
    <property type="molecule type" value="Genomic_DNA"/>
</dbReference>
<keyword evidence="5" id="KW-0813">Transport</keyword>
<evidence type="ECO:0000256" key="6">
    <source>
        <dbReference type="ARBA" id="ARBA00022449"/>
    </source>
</evidence>
<evidence type="ECO:0000256" key="1">
    <source>
        <dbReference type="ARBA" id="ARBA00003408"/>
    </source>
</evidence>
<keyword evidence="10" id="KW-0406">Ion transport</keyword>
<evidence type="ECO:0000256" key="7">
    <source>
        <dbReference type="ARBA" id="ARBA00022475"/>
    </source>
</evidence>
<evidence type="ECO:0000313" key="14">
    <source>
        <dbReference type="EMBL" id="MCC2176551.1"/>
    </source>
</evidence>
<keyword evidence="6" id="KW-0050">Antiport</keyword>
<comment type="similarity">
    <text evidence="3">Belongs to the multi antimicrobial extrusion (MATE) (TC 2.A.66.1) family.</text>
</comment>
<keyword evidence="8 13" id="KW-0812">Transmembrane</keyword>
<organism evidence="14 15">
    <name type="scientific">Agathobaculum butyriciproducens</name>
    <dbReference type="NCBI Taxonomy" id="1628085"/>
    <lineage>
        <taxon>Bacteria</taxon>
        <taxon>Bacillati</taxon>
        <taxon>Bacillota</taxon>
        <taxon>Clostridia</taxon>
        <taxon>Eubacteriales</taxon>
        <taxon>Butyricicoccaceae</taxon>
        <taxon>Agathobaculum</taxon>
    </lineage>
</organism>
<dbReference type="InterPro" id="IPR048279">
    <property type="entry name" value="MdtK-like"/>
</dbReference>
<evidence type="ECO:0000256" key="8">
    <source>
        <dbReference type="ARBA" id="ARBA00022692"/>
    </source>
</evidence>
<keyword evidence="15" id="KW-1185">Reference proteome</keyword>
<feature type="transmembrane region" description="Helical" evidence="13">
    <location>
        <begin position="168"/>
        <end position="191"/>
    </location>
</feature>
<proteinExistence type="inferred from homology"/>
<dbReference type="Proteomes" id="UP001298753">
    <property type="component" value="Unassembled WGS sequence"/>
</dbReference>
<keyword evidence="11 13" id="KW-0472">Membrane</keyword>
<reference evidence="14 15" key="1">
    <citation type="submission" date="2021-10" db="EMBL/GenBank/DDBJ databases">
        <title>Anaerobic single-cell dispensing facilitates the cultivation of human gut bacteria.</title>
        <authorList>
            <person name="Afrizal A."/>
        </authorList>
    </citation>
    <scope>NUCLEOTIDE SEQUENCE [LARGE SCALE GENOMIC DNA]</scope>
    <source>
        <strain evidence="14 15">CLA-AA-H270</strain>
    </source>
</reference>
<dbReference type="PANTHER" id="PTHR43298:SF2">
    <property type="entry name" value="FMN_FAD EXPORTER YEEO-RELATED"/>
    <property type="match status" value="1"/>
</dbReference>
<feature type="transmembrane region" description="Helical" evidence="13">
    <location>
        <begin position="136"/>
        <end position="156"/>
    </location>
</feature>
<dbReference type="InterPro" id="IPR050222">
    <property type="entry name" value="MATE_MdtK"/>
</dbReference>
<feature type="transmembrane region" description="Helical" evidence="13">
    <location>
        <begin position="322"/>
        <end position="348"/>
    </location>
</feature>
<dbReference type="CDD" id="cd13134">
    <property type="entry name" value="MATE_like_8"/>
    <property type="match status" value="1"/>
</dbReference>